<dbReference type="SMART" id="SM00248">
    <property type="entry name" value="ANK"/>
    <property type="match status" value="8"/>
</dbReference>
<feature type="repeat" description="ANK" evidence="3">
    <location>
        <begin position="495"/>
        <end position="527"/>
    </location>
</feature>
<dbReference type="Gene3D" id="1.25.40.20">
    <property type="entry name" value="Ankyrin repeat-containing domain"/>
    <property type="match status" value="3"/>
</dbReference>
<dbReference type="Pfam" id="PF12796">
    <property type="entry name" value="Ank_2"/>
    <property type="match status" value="3"/>
</dbReference>
<evidence type="ECO:0000313" key="5">
    <source>
        <dbReference type="Proteomes" id="UP000829685"/>
    </source>
</evidence>
<dbReference type="Proteomes" id="UP000829685">
    <property type="component" value="Unassembled WGS sequence"/>
</dbReference>
<dbReference type="PRINTS" id="PR01415">
    <property type="entry name" value="ANKYRIN"/>
</dbReference>
<gene>
    <name evidence="4" type="ORF">JX265_013647</name>
</gene>
<dbReference type="InterPro" id="IPR002110">
    <property type="entry name" value="Ankyrin_rpt"/>
</dbReference>
<evidence type="ECO:0000256" key="1">
    <source>
        <dbReference type="ARBA" id="ARBA00022737"/>
    </source>
</evidence>
<dbReference type="InterPro" id="IPR036770">
    <property type="entry name" value="Ankyrin_rpt-contain_sf"/>
</dbReference>
<feature type="repeat" description="ANK" evidence="3">
    <location>
        <begin position="428"/>
        <end position="460"/>
    </location>
</feature>
<proteinExistence type="predicted"/>
<evidence type="ECO:0000256" key="2">
    <source>
        <dbReference type="ARBA" id="ARBA00023043"/>
    </source>
</evidence>
<keyword evidence="1" id="KW-0677">Repeat</keyword>
<feature type="repeat" description="ANK" evidence="3">
    <location>
        <begin position="289"/>
        <end position="322"/>
    </location>
</feature>
<evidence type="ECO:0000313" key="4">
    <source>
        <dbReference type="EMBL" id="KAI1849532.1"/>
    </source>
</evidence>
<accession>A0A9P9W885</accession>
<dbReference type="PROSITE" id="PS50088">
    <property type="entry name" value="ANK_REPEAT"/>
    <property type="match status" value="7"/>
</dbReference>
<evidence type="ECO:0008006" key="6">
    <source>
        <dbReference type="Google" id="ProtNLM"/>
    </source>
</evidence>
<protein>
    <recommendedName>
        <fullName evidence="6">Ankyrin repeat protein</fullName>
    </recommendedName>
</protein>
<comment type="caution">
    <text evidence="4">The sequence shown here is derived from an EMBL/GenBank/DDBJ whole genome shotgun (WGS) entry which is preliminary data.</text>
</comment>
<dbReference type="AlphaFoldDB" id="A0A9P9W885"/>
<dbReference type="Pfam" id="PF00023">
    <property type="entry name" value="Ank"/>
    <property type="match status" value="1"/>
</dbReference>
<dbReference type="PANTHER" id="PTHR24171">
    <property type="entry name" value="ANKYRIN REPEAT DOMAIN-CONTAINING PROTEIN 39-RELATED"/>
    <property type="match status" value="1"/>
</dbReference>
<dbReference type="EMBL" id="JAFIMR010000077">
    <property type="protein sequence ID" value="KAI1849532.1"/>
    <property type="molecule type" value="Genomic_DNA"/>
</dbReference>
<feature type="repeat" description="ANK" evidence="3">
    <location>
        <begin position="362"/>
        <end position="394"/>
    </location>
</feature>
<feature type="repeat" description="ANK" evidence="3">
    <location>
        <begin position="395"/>
        <end position="427"/>
    </location>
</feature>
<name>A0A9P9W885_9PEZI</name>
<evidence type="ECO:0000256" key="3">
    <source>
        <dbReference type="PROSITE-ProRule" id="PRU00023"/>
    </source>
</evidence>
<reference evidence="4" key="1">
    <citation type="submission" date="2021-03" db="EMBL/GenBank/DDBJ databases">
        <title>Revisited historic fungal species revealed as producer of novel bioactive compounds through whole genome sequencing and comparative genomics.</title>
        <authorList>
            <person name="Vignolle G.A."/>
            <person name="Hochenegger N."/>
            <person name="Mach R.L."/>
            <person name="Mach-Aigner A.R."/>
            <person name="Javad Rahimi M."/>
            <person name="Salim K.A."/>
            <person name="Chan C.M."/>
            <person name="Lim L.B.L."/>
            <person name="Cai F."/>
            <person name="Druzhinina I.S."/>
            <person name="U'Ren J.M."/>
            <person name="Derntl C."/>
        </authorList>
    </citation>
    <scope>NUCLEOTIDE SEQUENCE</scope>
    <source>
        <strain evidence="4">TUCIM 5799</strain>
    </source>
</reference>
<sequence>MSEFPSLPLLVANAAEGCKKTILALDALGTGISTSRSTFSSLLYQCQQTQAVLARLETFLEEEPWDSADHALENDCCSSFEVAVQAICATTLELGAELSRLQRYAVGCDPFVRSKFNPVLQDSLFDARSDLRRNNASLNLILDCIQSGILAGVKAQLQQPVSEKPAETTRMRPHMDISLVKQSTRPHIQQQMMKVRPKPSRSFKLGSQLTKKLHEAIATNNYHAVCKYLSEKADPNAPHKDSKMTPIHRALGQAEEALGCEDEIASRDSSLIITALVLAGADLRAVDEERRTPLARAAKGEMGDELVALMLDYGANVNATDKEQNTPLHYAAMQHASAEMGNMKTIRILLALGADQNIRNQRGRTALYKAVMWENITQAAELLDYGADLDISDNNGWTALYGAVLQGNVGLTQLLCGRGAFVDKKDKTGQTALHYAVSQGRQDIVEVLVNAGADVNIISKGETALCRATAKANAGLVSYLLSQGADASVPSLGYNGALPIHIAAVGKDLEVLKVLVEKNRDLINTPDTEGKTPLVWAKEAEKTEAMHFLLNMGATAQP</sequence>
<dbReference type="SUPFAM" id="SSF48403">
    <property type="entry name" value="Ankyrin repeat"/>
    <property type="match status" value="1"/>
</dbReference>
<keyword evidence="2 3" id="KW-0040">ANK repeat</keyword>
<organism evidence="4 5">
    <name type="scientific">Neoarthrinium moseri</name>
    <dbReference type="NCBI Taxonomy" id="1658444"/>
    <lineage>
        <taxon>Eukaryota</taxon>
        <taxon>Fungi</taxon>
        <taxon>Dikarya</taxon>
        <taxon>Ascomycota</taxon>
        <taxon>Pezizomycotina</taxon>
        <taxon>Sordariomycetes</taxon>
        <taxon>Xylariomycetidae</taxon>
        <taxon>Amphisphaeriales</taxon>
        <taxon>Apiosporaceae</taxon>
        <taxon>Neoarthrinium</taxon>
    </lineage>
</organism>
<dbReference type="PROSITE" id="PS50297">
    <property type="entry name" value="ANK_REP_REGION"/>
    <property type="match status" value="7"/>
</dbReference>
<keyword evidence="5" id="KW-1185">Reference proteome</keyword>
<feature type="repeat" description="ANK" evidence="3">
    <location>
        <begin position="460"/>
        <end position="492"/>
    </location>
</feature>
<feature type="repeat" description="ANK" evidence="3">
    <location>
        <begin position="323"/>
        <end position="361"/>
    </location>
</feature>